<dbReference type="EMBL" id="DUZY01000001">
    <property type="protein sequence ID" value="DAD23286.1"/>
    <property type="molecule type" value="Genomic_DNA"/>
</dbReference>
<gene>
    <name evidence="1" type="ORF">HUJ06_024749</name>
</gene>
<evidence type="ECO:0000313" key="2">
    <source>
        <dbReference type="Proteomes" id="UP000607653"/>
    </source>
</evidence>
<comment type="caution">
    <text evidence="1">The sequence shown here is derived from an EMBL/GenBank/DDBJ whole genome shotgun (WGS) entry which is preliminary data.</text>
</comment>
<sequence length="46" mass="5758">MERHVKTKSQEMRYFLLRNSKNKHLLKKKVLENEHIYISNDRTRED</sequence>
<proteinExistence type="predicted"/>
<reference evidence="1 2" key="1">
    <citation type="journal article" date="2020" name="Mol. Biol. Evol.">
        <title>Distinct Expression and Methylation Patterns for Genes with Different Fates following a Single Whole-Genome Duplication in Flowering Plants.</title>
        <authorList>
            <person name="Shi T."/>
            <person name="Rahmani R.S."/>
            <person name="Gugger P.F."/>
            <person name="Wang M."/>
            <person name="Li H."/>
            <person name="Zhang Y."/>
            <person name="Li Z."/>
            <person name="Wang Q."/>
            <person name="Van de Peer Y."/>
            <person name="Marchal K."/>
            <person name="Chen J."/>
        </authorList>
    </citation>
    <scope>NUCLEOTIDE SEQUENCE [LARGE SCALE GENOMIC DNA]</scope>
    <source>
        <tissue evidence="1">Leaf</tissue>
    </source>
</reference>
<organism evidence="1 2">
    <name type="scientific">Nelumbo nucifera</name>
    <name type="common">Sacred lotus</name>
    <dbReference type="NCBI Taxonomy" id="4432"/>
    <lineage>
        <taxon>Eukaryota</taxon>
        <taxon>Viridiplantae</taxon>
        <taxon>Streptophyta</taxon>
        <taxon>Embryophyta</taxon>
        <taxon>Tracheophyta</taxon>
        <taxon>Spermatophyta</taxon>
        <taxon>Magnoliopsida</taxon>
        <taxon>Proteales</taxon>
        <taxon>Nelumbonaceae</taxon>
        <taxon>Nelumbo</taxon>
    </lineage>
</organism>
<keyword evidence="2" id="KW-1185">Reference proteome</keyword>
<protein>
    <submittedName>
        <fullName evidence="1">Uncharacterized protein</fullName>
    </submittedName>
</protein>
<name>A0A822XWA9_NELNU</name>
<dbReference type="AlphaFoldDB" id="A0A822XWA9"/>
<accession>A0A822XWA9</accession>
<dbReference type="Proteomes" id="UP000607653">
    <property type="component" value="Unassembled WGS sequence"/>
</dbReference>
<evidence type="ECO:0000313" key="1">
    <source>
        <dbReference type="EMBL" id="DAD23286.1"/>
    </source>
</evidence>